<dbReference type="Gene3D" id="3.20.20.70">
    <property type="entry name" value="Aldolase class I"/>
    <property type="match status" value="1"/>
</dbReference>
<dbReference type="Pfam" id="PF02581">
    <property type="entry name" value="TMP-TENI"/>
    <property type="match status" value="1"/>
</dbReference>
<evidence type="ECO:0000313" key="2">
    <source>
        <dbReference type="EMBL" id="RMB63497.1"/>
    </source>
</evidence>
<dbReference type="Proteomes" id="UP000281985">
    <property type="component" value="Unassembled WGS sequence"/>
</dbReference>
<dbReference type="SUPFAM" id="SSF51391">
    <property type="entry name" value="Thiamin phosphate synthase"/>
    <property type="match status" value="1"/>
</dbReference>
<dbReference type="CDD" id="cd00564">
    <property type="entry name" value="TMP_TenI"/>
    <property type="match status" value="1"/>
</dbReference>
<dbReference type="InterPro" id="IPR013785">
    <property type="entry name" value="Aldolase_TIM"/>
</dbReference>
<organism evidence="2 3">
    <name type="scientific">Dokdonia sinensis</name>
    <dbReference type="NCBI Taxonomy" id="2479847"/>
    <lineage>
        <taxon>Bacteria</taxon>
        <taxon>Pseudomonadati</taxon>
        <taxon>Bacteroidota</taxon>
        <taxon>Flavobacteriia</taxon>
        <taxon>Flavobacteriales</taxon>
        <taxon>Flavobacteriaceae</taxon>
        <taxon>Dokdonia</taxon>
    </lineage>
</organism>
<evidence type="ECO:0000313" key="3">
    <source>
        <dbReference type="Proteomes" id="UP000281985"/>
    </source>
</evidence>
<reference evidence="2 3" key="1">
    <citation type="submission" date="2018-10" db="EMBL/GenBank/DDBJ databases">
        <title>Dokdonia luteus sp. nov., isolated from sea water.</title>
        <authorList>
            <person name="Zhou L.Y."/>
            <person name="Du Z.J."/>
        </authorList>
    </citation>
    <scope>NUCLEOTIDE SEQUENCE [LARGE SCALE GENOMIC DNA]</scope>
    <source>
        <strain evidence="2 3">SH27</strain>
    </source>
</reference>
<comment type="caution">
    <text evidence="2">The sequence shown here is derived from an EMBL/GenBank/DDBJ whole genome shotgun (WGS) entry which is preliminary data.</text>
</comment>
<gene>
    <name evidence="2" type="ORF">EAX61_03675</name>
</gene>
<dbReference type="EMBL" id="REFV01000002">
    <property type="protein sequence ID" value="RMB63497.1"/>
    <property type="molecule type" value="Genomic_DNA"/>
</dbReference>
<sequence>MIFIISPEQTQPSEIRILHKLFEAGLTHFHFRKPTASLEEHRAYLNQIDKTFHNRIVTHNFHKELYDEFDLKGIHLEEAKWRAQEDNLEEYCSAFVKAGKSISSSYHEMEDLERQQVSFDYYILSPVFSAISRSGMQGRGFDVNHIDKFVAGMGGINASTIPEARKLGFQGFGTLGGVWNQENPVTAFLEMVEAFAQAHS</sequence>
<proteinExistence type="predicted"/>
<evidence type="ECO:0000259" key="1">
    <source>
        <dbReference type="Pfam" id="PF02581"/>
    </source>
</evidence>
<dbReference type="RefSeq" id="WP_121916300.1">
    <property type="nucleotide sequence ID" value="NZ_REFV01000002.1"/>
</dbReference>
<keyword evidence="3" id="KW-1185">Reference proteome</keyword>
<feature type="domain" description="Thiamine phosphate synthase/TenI" evidence="1">
    <location>
        <begin position="3"/>
        <end position="172"/>
    </location>
</feature>
<protein>
    <submittedName>
        <fullName evidence="2">Thiamine phosphate synthase</fullName>
    </submittedName>
</protein>
<accession>A0A3M0GG50</accession>
<dbReference type="InterPro" id="IPR022998">
    <property type="entry name" value="ThiamineP_synth_TenI"/>
</dbReference>
<name>A0A3M0GG50_9FLAO</name>
<dbReference type="InterPro" id="IPR036206">
    <property type="entry name" value="ThiamineP_synth_sf"/>
</dbReference>
<dbReference type="AlphaFoldDB" id="A0A3M0GG50"/>
<dbReference type="OrthoDB" id="194683at2"/>
<dbReference type="GO" id="GO:0009228">
    <property type="term" value="P:thiamine biosynthetic process"/>
    <property type="evidence" value="ECO:0007669"/>
    <property type="project" value="UniProtKB-KW"/>
</dbReference>